<dbReference type="EMBL" id="JADBEF010000001">
    <property type="protein sequence ID" value="MBE1559961.1"/>
    <property type="molecule type" value="Genomic_DNA"/>
</dbReference>
<gene>
    <name evidence="1" type="ORF">H4W81_002740</name>
</gene>
<name>A0ABR9KDT2_9ACTN</name>
<protein>
    <submittedName>
        <fullName evidence="1">Uncharacterized protein</fullName>
    </submittedName>
</protein>
<evidence type="ECO:0000313" key="1">
    <source>
        <dbReference type="EMBL" id="MBE1559961.1"/>
    </source>
</evidence>
<comment type="caution">
    <text evidence="1">The sequence shown here is derived from an EMBL/GenBank/DDBJ whole genome shotgun (WGS) entry which is preliminary data.</text>
</comment>
<organism evidence="1 2">
    <name type="scientific">Nonomuraea africana</name>
    <dbReference type="NCBI Taxonomy" id="46171"/>
    <lineage>
        <taxon>Bacteria</taxon>
        <taxon>Bacillati</taxon>
        <taxon>Actinomycetota</taxon>
        <taxon>Actinomycetes</taxon>
        <taxon>Streptosporangiales</taxon>
        <taxon>Streptosporangiaceae</taxon>
        <taxon>Nonomuraea</taxon>
    </lineage>
</organism>
<accession>A0ABR9KDT2</accession>
<sequence>MQFVGGRLQLEKLGALEGPPLMKELRSLVDAMMPRLDFPELLLEVFDRTGLPADFTHISGTDARHRRLPYQRHPRALDKTTTCAAISTPTVWLVG</sequence>
<dbReference type="RefSeq" id="WP_192775127.1">
    <property type="nucleotide sequence ID" value="NZ_BAAASY010000027.1"/>
</dbReference>
<dbReference type="Proteomes" id="UP000661607">
    <property type="component" value="Unassembled WGS sequence"/>
</dbReference>
<proteinExistence type="predicted"/>
<reference evidence="1 2" key="1">
    <citation type="submission" date="2020-10" db="EMBL/GenBank/DDBJ databases">
        <title>Sequencing the genomes of 1000 actinobacteria strains.</title>
        <authorList>
            <person name="Klenk H.-P."/>
        </authorList>
    </citation>
    <scope>NUCLEOTIDE SEQUENCE [LARGE SCALE GENOMIC DNA]</scope>
    <source>
        <strain evidence="1 2">DSM 43748</strain>
    </source>
</reference>
<evidence type="ECO:0000313" key="2">
    <source>
        <dbReference type="Proteomes" id="UP000661607"/>
    </source>
</evidence>
<keyword evidence="2" id="KW-1185">Reference proteome</keyword>